<protein>
    <submittedName>
        <fullName evidence="3">Lipocalin-like protein</fullName>
    </submittedName>
</protein>
<dbReference type="EMBL" id="CACRUT010000008">
    <property type="protein sequence ID" value="VYT84106.1"/>
    <property type="molecule type" value="Genomic_DNA"/>
</dbReference>
<feature type="signal peptide" evidence="1">
    <location>
        <begin position="1"/>
        <end position="20"/>
    </location>
</feature>
<gene>
    <name evidence="3" type="ORF">PCLFYP37_01269</name>
</gene>
<feature type="domain" description="Lipocalin-like" evidence="2">
    <location>
        <begin position="125"/>
        <end position="197"/>
    </location>
</feature>
<organism evidence="3">
    <name type="scientific">Paraprevotella clara</name>
    <dbReference type="NCBI Taxonomy" id="454154"/>
    <lineage>
        <taxon>Bacteria</taxon>
        <taxon>Pseudomonadati</taxon>
        <taxon>Bacteroidota</taxon>
        <taxon>Bacteroidia</taxon>
        <taxon>Bacteroidales</taxon>
        <taxon>Prevotellaceae</taxon>
        <taxon>Paraprevotella</taxon>
    </lineage>
</organism>
<reference evidence="3" key="1">
    <citation type="submission" date="2019-11" db="EMBL/GenBank/DDBJ databases">
        <authorList>
            <person name="Feng L."/>
        </authorList>
    </citation>
    <scope>NUCLEOTIDE SEQUENCE</scope>
    <source>
        <strain evidence="3">PclaraLFYP37</strain>
    </source>
</reference>
<dbReference type="Gene3D" id="2.40.128.280">
    <property type="match status" value="1"/>
</dbReference>
<accession>A0A6N3A291</accession>
<feature type="chain" id="PRO_5026703846" evidence="1">
    <location>
        <begin position="21"/>
        <end position="205"/>
    </location>
</feature>
<dbReference type="InterPro" id="IPR024311">
    <property type="entry name" value="Lipocalin-like"/>
</dbReference>
<dbReference type="RefSeq" id="WP_412442332.1">
    <property type="nucleotide sequence ID" value="NZ_CACRUT010000008.1"/>
</dbReference>
<evidence type="ECO:0000313" key="3">
    <source>
        <dbReference type="EMBL" id="VYT84106.1"/>
    </source>
</evidence>
<keyword evidence="1" id="KW-0732">Signal</keyword>
<evidence type="ECO:0000256" key="1">
    <source>
        <dbReference type="SAM" id="SignalP"/>
    </source>
</evidence>
<sequence>MRKGLIYPLLSMAVAASLLAGCTGGQQSKDYMEENDSVTVYPPDTAFYGHLGEGTGMSSLELITDDGDTLSLNKTNEKTGEPGRILGEIANYTDQYAITTCDDNQSVNVALNINQLTQRKWQSDTDKQHGFQLEMNGKARSLATGPYKYNQWSLYNCKLILLRESEGVHGAETRNDTLDILKLTPDSLVLQNNRMNIPEKFHRIS</sequence>
<name>A0A6N3A291_9BACT</name>
<dbReference type="Pfam" id="PF12702">
    <property type="entry name" value="Lipocalin_3"/>
    <property type="match status" value="1"/>
</dbReference>
<proteinExistence type="predicted"/>
<evidence type="ECO:0000259" key="2">
    <source>
        <dbReference type="Pfam" id="PF12702"/>
    </source>
</evidence>
<dbReference type="PROSITE" id="PS51257">
    <property type="entry name" value="PROKAR_LIPOPROTEIN"/>
    <property type="match status" value="1"/>
</dbReference>
<dbReference type="AlphaFoldDB" id="A0A6N3A291"/>